<organism evidence="6 7">
    <name type="scientific">Rhodocyclus tenuis</name>
    <name type="common">Rhodospirillum tenue</name>
    <dbReference type="NCBI Taxonomy" id="1066"/>
    <lineage>
        <taxon>Bacteria</taxon>
        <taxon>Pseudomonadati</taxon>
        <taxon>Pseudomonadota</taxon>
        <taxon>Betaproteobacteria</taxon>
        <taxon>Rhodocyclales</taxon>
        <taxon>Rhodocyclaceae</taxon>
        <taxon>Rhodocyclus</taxon>
    </lineage>
</organism>
<dbReference type="Gene3D" id="1.10.287.950">
    <property type="entry name" value="Methyl-accepting chemotaxis protein"/>
    <property type="match status" value="1"/>
</dbReference>
<dbReference type="PROSITE" id="PS50111">
    <property type="entry name" value="CHEMOTAXIS_TRANSDUC_2"/>
    <property type="match status" value="1"/>
</dbReference>
<dbReference type="AlphaFoldDB" id="A0A6L5JZU2"/>
<keyword evidence="4" id="KW-1133">Transmembrane helix</keyword>
<evidence type="ECO:0000256" key="2">
    <source>
        <dbReference type="PROSITE-ProRule" id="PRU00284"/>
    </source>
</evidence>
<sequence>MEFLSVNRRLLLVSLFSTVAVALAVYFSGGWFDNTLMPLLGVSPDYEHVVGVVLALGAAQLLQRLVSFAFFRDMLFGLAVRDKEIITKIYAVEAVGEEVARELDTMRAFNGVLRGQLNSIISETEQAAYQITERLQSIDTVVTRLDEFVTRTAQESNEIANHSEERIEKNRSLVADMEAFIRGYSSEAKKDQERIALVVSEAQSLGSLVNLILHISGQTNLLALNAAIEAARAGEAGRGFAVVADEVRKLSSETDVAVGKIKEGIDAVASSIQQQFEEKLSHSNVTAQQATLNEFAGQLAVLGSGYLELLQHDVNVLKTVRESSGDLARMFMDALASVQFQDITRQQIEQVLKALERLDEHALMLSRRLKASEDANFTFTPLTEHLNEIYASYVMDSQRQSHNDALQQGGITTTAGKPTSGSAGGGGSGGGSGNKIELF</sequence>
<feature type="region of interest" description="Disordered" evidence="3">
    <location>
        <begin position="409"/>
        <end position="439"/>
    </location>
</feature>
<evidence type="ECO:0000259" key="5">
    <source>
        <dbReference type="PROSITE" id="PS50111"/>
    </source>
</evidence>
<comment type="caution">
    <text evidence="6">The sequence shown here is derived from an EMBL/GenBank/DDBJ whole genome shotgun (WGS) entry which is preliminary data.</text>
</comment>
<dbReference type="SMART" id="SM00283">
    <property type="entry name" value="MA"/>
    <property type="match status" value="1"/>
</dbReference>
<reference evidence="6 7" key="1">
    <citation type="submission" date="2019-10" db="EMBL/GenBank/DDBJ databases">
        <title>Whole-genome sequence of the purple nonsulfur photosynthetic bacterium Rhodocyclus tenuis.</title>
        <authorList>
            <person name="Kyndt J.A."/>
            <person name="Meyer T.E."/>
        </authorList>
    </citation>
    <scope>NUCLEOTIDE SEQUENCE [LARGE SCALE GENOMIC DNA]</scope>
    <source>
        <strain evidence="6 7">DSM 110</strain>
    </source>
</reference>
<keyword evidence="4" id="KW-0812">Transmembrane</keyword>
<dbReference type="SUPFAM" id="SSF58104">
    <property type="entry name" value="Methyl-accepting chemotaxis protein (MCP) signaling domain"/>
    <property type="match status" value="1"/>
</dbReference>
<dbReference type="PANTHER" id="PTHR32089">
    <property type="entry name" value="METHYL-ACCEPTING CHEMOTAXIS PROTEIN MCPB"/>
    <property type="match status" value="1"/>
</dbReference>
<accession>A0A6L5JZU2</accession>
<evidence type="ECO:0000256" key="1">
    <source>
        <dbReference type="ARBA" id="ARBA00023224"/>
    </source>
</evidence>
<name>A0A6L5JZU2_RHOTE</name>
<protein>
    <submittedName>
        <fullName evidence="6">Chemotaxis protein</fullName>
    </submittedName>
</protein>
<keyword evidence="4" id="KW-0472">Membrane</keyword>
<dbReference type="EMBL" id="WIXJ01000004">
    <property type="protein sequence ID" value="MQY51758.1"/>
    <property type="molecule type" value="Genomic_DNA"/>
</dbReference>
<proteinExistence type="predicted"/>
<evidence type="ECO:0000313" key="6">
    <source>
        <dbReference type="EMBL" id="MQY51758.1"/>
    </source>
</evidence>
<dbReference type="OrthoDB" id="9816265at2"/>
<feature type="domain" description="Methyl-accepting transducer" evidence="5">
    <location>
        <begin position="149"/>
        <end position="274"/>
    </location>
</feature>
<feature type="transmembrane region" description="Helical" evidence="4">
    <location>
        <begin position="48"/>
        <end position="71"/>
    </location>
</feature>
<evidence type="ECO:0000256" key="4">
    <source>
        <dbReference type="SAM" id="Phobius"/>
    </source>
</evidence>
<gene>
    <name evidence="6" type="ORF">GHK24_08225</name>
</gene>
<dbReference type="GO" id="GO:0007165">
    <property type="term" value="P:signal transduction"/>
    <property type="evidence" value="ECO:0007669"/>
    <property type="project" value="UniProtKB-KW"/>
</dbReference>
<evidence type="ECO:0000256" key="3">
    <source>
        <dbReference type="SAM" id="MobiDB-lite"/>
    </source>
</evidence>
<evidence type="ECO:0000313" key="7">
    <source>
        <dbReference type="Proteomes" id="UP000480275"/>
    </source>
</evidence>
<dbReference type="Pfam" id="PF00015">
    <property type="entry name" value="MCPsignal"/>
    <property type="match status" value="1"/>
</dbReference>
<dbReference type="Proteomes" id="UP000480275">
    <property type="component" value="Unassembled WGS sequence"/>
</dbReference>
<dbReference type="PANTHER" id="PTHR32089:SF41">
    <property type="entry name" value="METHYL-ACCEPTING CHEMOTAXIS PROTEIN"/>
    <property type="match status" value="1"/>
</dbReference>
<feature type="compositionally biased region" description="Polar residues" evidence="3">
    <location>
        <begin position="409"/>
        <end position="419"/>
    </location>
</feature>
<dbReference type="GO" id="GO:0016020">
    <property type="term" value="C:membrane"/>
    <property type="evidence" value="ECO:0007669"/>
    <property type="project" value="InterPro"/>
</dbReference>
<feature type="compositionally biased region" description="Gly residues" evidence="3">
    <location>
        <begin position="422"/>
        <end position="433"/>
    </location>
</feature>
<keyword evidence="1 2" id="KW-0807">Transducer</keyword>
<dbReference type="InterPro" id="IPR004089">
    <property type="entry name" value="MCPsignal_dom"/>
</dbReference>